<dbReference type="InterPro" id="IPR014284">
    <property type="entry name" value="RNA_pol_sigma-70_dom"/>
</dbReference>
<dbReference type="Proteomes" id="UP000516957">
    <property type="component" value="Unassembled WGS sequence"/>
</dbReference>
<dbReference type="GO" id="GO:0006352">
    <property type="term" value="P:DNA-templated transcription initiation"/>
    <property type="evidence" value="ECO:0007669"/>
    <property type="project" value="InterPro"/>
</dbReference>
<evidence type="ECO:0000313" key="8">
    <source>
        <dbReference type="Proteomes" id="UP000516957"/>
    </source>
</evidence>
<keyword evidence="8" id="KW-1185">Reference proteome</keyword>
<sequence length="197" mass="21914">MPQHSSSPTGPSYADGRAPLSDADLLRRIRAGHTESWDVLIDRHQRLVYSVALRSGLDPEDAVDVAQSTFLALLESQDSVKDDERLVGWLVTVTRRQAWRVRERRNRERPAAQPQSLDPDGLVDGGGLLDWEQLSVLHTALDQLGSPCRELLTALYLDVRRPTYAQVAREMGRSIGGIGPLRGRCLSRLRQLVAEAS</sequence>
<accession>A0A7Y9F4E5</accession>
<dbReference type="InterPro" id="IPR013324">
    <property type="entry name" value="RNA_pol_sigma_r3/r4-like"/>
</dbReference>
<evidence type="ECO:0000256" key="1">
    <source>
        <dbReference type="ARBA" id="ARBA00010641"/>
    </source>
</evidence>
<reference evidence="7 8" key="1">
    <citation type="submission" date="2020-07" db="EMBL/GenBank/DDBJ databases">
        <title>Sequencing the genomes of 1000 actinobacteria strains.</title>
        <authorList>
            <person name="Klenk H.-P."/>
        </authorList>
    </citation>
    <scope>NUCLEOTIDE SEQUENCE [LARGE SCALE GENOMIC DNA]</scope>
    <source>
        <strain evidence="7 8">DSM 18965</strain>
    </source>
</reference>
<keyword evidence="2" id="KW-0805">Transcription regulation</keyword>
<evidence type="ECO:0000256" key="4">
    <source>
        <dbReference type="ARBA" id="ARBA00023125"/>
    </source>
</evidence>
<proteinExistence type="inferred from homology"/>
<keyword evidence="5" id="KW-0804">Transcription</keyword>
<feature type="domain" description="RNA polymerase sigma-70 region 2" evidence="6">
    <location>
        <begin position="40"/>
        <end position="107"/>
    </location>
</feature>
<dbReference type="GO" id="GO:0003677">
    <property type="term" value="F:DNA binding"/>
    <property type="evidence" value="ECO:0007669"/>
    <property type="project" value="UniProtKB-KW"/>
</dbReference>
<dbReference type="PANTHER" id="PTHR43133">
    <property type="entry name" value="RNA POLYMERASE ECF-TYPE SIGMA FACTO"/>
    <property type="match status" value="1"/>
</dbReference>
<evidence type="ECO:0000256" key="5">
    <source>
        <dbReference type="ARBA" id="ARBA00023163"/>
    </source>
</evidence>
<evidence type="ECO:0000259" key="6">
    <source>
        <dbReference type="Pfam" id="PF04542"/>
    </source>
</evidence>
<dbReference type="InterPro" id="IPR039425">
    <property type="entry name" value="RNA_pol_sigma-70-like"/>
</dbReference>
<dbReference type="SUPFAM" id="SSF88946">
    <property type="entry name" value="Sigma2 domain of RNA polymerase sigma factors"/>
    <property type="match status" value="1"/>
</dbReference>
<dbReference type="SUPFAM" id="SSF88659">
    <property type="entry name" value="Sigma3 and sigma4 domains of RNA polymerase sigma factors"/>
    <property type="match status" value="1"/>
</dbReference>
<dbReference type="RefSeq" id="WP_179616667.1">
    <property type="nucleotide sequence ID" value="NZ_CP059163.1"/>
</dbReference>
<protein>
    <submittedName>
        <fullName evidence="7">RNA polymerase sigma factor (Sigma-70 family)</fullName>
    </submittedName>
</protein>
<dbReference type="Pfam" id="PF04542">
    <property type="entry name" value="Sigma70_r2"/>
    <property type="match status" value="1"/>
</dbReference>
<dbReference type="GO" id="GO:0016987">
    <property type="term" value="F:sigma factor activity"/>
    <property type="evidence" value="ECO:0007669"/>
    <property type="project" value="UniProtKB-KW"/>
</dbReference>
<dbReference type="PANTHER" id="PTHR43133:SF8">
    <property type="entry name" value="RNA POLYMERASE SIGMA FACTOR HI_1459-RELATED"/>
    <property type="match status" value="1"/>
</dbReference>
<keyword evidence="3" id="KW-0731">Sigma factor</keyword>
<evidence type="ECO:0000256" key="2">
    <source>
        <dbReference type="ARBA" id="ARBA00023015"/>
    </source>
</evidence>
<gene>
    <name evidence="7" type="ORF">BKA08_003414</name>
</gene>
<evidence type="ECO:0000256" key="3">
    <source>
        <dbReference type="ARBA" id="ARBA00023082"/>
    </source>
</evidence>
<evidence type="ECO:0000313" key="7">
    <source>
        <dbReference type="EMBL" id="NYD59176.1"/>
    </source>
</evidence>
<dbReference type="InterPro" id="IPR007627">
    <property type="entry name" value="RNA_pol_sigma70_r2"/>
</dbReference>
<organism evidence="7 8">
    <name type="scientific">Nocardioides marinisabuli</name>
    <dbReference type="NCBI Taxonomy" id="419476"/>
    <lineage>
        <taxon>Bacteria</taxon>
        <taxon>Bacillati</taxon>
        <taxon>Actinomycetota</taxon>
        <taxon>Actinomycetes</taxon>
        <taxon>Propionibacteriales</taxon>
        <taxon>Nocardioidaceae</taxon>
        <taxon>Nocardioides</taxon>
    </lineage>
</organism>
<dbReference type="Gene3D" id="1.10.10.10">
    <property type="entry name" value="Winged helix-like DNA-binding domain superfamily/Winged helix DNA-binding domain"/>
    <property type="match status" value="1"/>
</dbReference>
<comment type="similarity">
    <text evidence="1">Belongs to the sigma-70 factor family. ECF subfamily.</text>
</comment>
<dbReference type="EMBL" id="JACCBE010000001">
    <property type="protein sequence ID" value="NYD59176.1"/>
    <property type="molecule type" value="Genomic_DNA"/>
</dbReference>
<dbReference type="InterPro" id="IPR036388">
    <property type="entry name" value="WH-like_DNA-bd_sf"/>
</dbReference>
<comment type="caution">
    <text evidence="7">The sequence shown here is derived from an EMBL/GenBank/DDBJ whole genome shotgun (WGS) entry which is preliminary data.</text>
</comment>
<keyword evidence="4" id="KW-0238">DNA-binding</keyword>
<dbReference type="AlphaFoldDB" id="A0A7Y9F4E5"/>
<name>A0A7Y9F4E5_9ACTN</name>
<dbReference type="NCBIfam" id="TIGR02937">
    <property type="entry name" value="sigma70-ECF"/>
    <property type="match status" value="1"/>
</dbReference>
<dbReference type="Gene3D" id="1.10.1740.10">
    <property type="match status" value="1"/>
</dbReference>
<dbReference type="InterPro" id="IPR013325">
    <property type="entry name" value="RNA_pol_sigma_r2"/>
</dbReference>